<sequence length="290" mass="30669">MLFAVALTTALALHASPRLLSPRAHAACARSTVCVAQATEAQDALIAKLRAAPLDGLTAIVANDMKAIDQRFFLRLAELADAADDEADRDSIAELASSVASSVETLLRLADEKIQDDGSKAQAILQIAASESGEFEVPIPAERAAAVRAAIRERGGSLDDGFVATIKAYMSKADKDGMEGLVEMLREVLQLFAAERLLALVEPRLEDGSGLAAALRAVLAAKPDEWEETLRGQVATAEPVCGPLELQSALQDQMGEVVLGMPSGSALQALLAEYLNELLERTRVIVAELA</sequence>
<dbReference type="PANTHER" id="PTHR36348">
    <property type="entry name" value="EXPRESSED PROTEIN"/>
    <property type="match status" value="1"/>
</dbReference>
<dbReference type="KEGG" id="ehx:EMIHUDRAFT_470712"/>
<keyword evidence="3" id="KW-1185">Reference proteome</keyword>
<accession>A0A0D3IFF1</accession>
<dbReference type="GeneID" id="17259770"/>
<dbReference type="EnsemblProtists" id="EOD13625">
    <property type="protein sequence ID" value="EOD13625"/>
    <property type="gene ID" value="EMIHUDRAFT_470712"/>
</dbReference>
<dbReference type="KEGG" id="ehx:EMIHUDRAFT_465318"/>
<keyword evidence="1" id="KW-0732">Signal</keyword>
<evidence type="ECO:0000313" key="2">
    <source>
        <dbReference type="EnsemblProtists" id="EOD09986"/>
    </source>
</evidence>
<evidence type="ECO:0000256" key="1">
    <source>
        <dbReference type="SAM" id="SignalP"/>
    </source>
</evidence>
<dbReference type="GeneID" id="17256156"/>
<dbReference type="eggNOG" id="ENOG502QQ5J">
    <property type="taxonomic scope" value="Eukaryota"/>
</dbReference>
<proteinExistence type="predicted"/>
<dbReference type="PaxDb" id="2903-EOD09986"/>
<organism evidence="2 3">
    <name type="scientific">Emiliania huxleyi (strain CCMP1516)</name>
    <dbReference type="NCBI Taxonomy" id="280463"/>
    <lineage>
        <taxon>Eukaryota</taxon>
        <taxon>Haptista</taxon>
        <taxon>Haptophyta</taxon>
        <taxon>Prymnesiophyceae</taxon>
        <taxon>Isochrysidales</taxon>
        <taxon>Noelaerhabdaceae</taxon>
        <taxon>Emiliania</taxon>
    </lineage>
</organism>
<dbReference type="EnsemblProtists" id="EOD09986">
    <property type="protein sequence ID" value="EOD09986"/>
    <property type="gene ID" value="EMIHUDRAFT_465318"/>
</dbReference>
<reference evidence="2" key="2">
    <citation type="submission" date="2024-10" db="UniProtKB">
        <authorList>
            <consortium name="EnsemblProtists"/>
        </authorList>
    </citation>
    <scope>IDENTIFICATION</scope>
</reference>
<dbReference type="HOGENOM" id="CLU_059095_0_0_1"/>
<dbReference type="OMA" id="QQRILCE"/>
<dbReference type="STRING" id="2903.R1DGW4"/>
<name>A0A0D3IFF1_EMIH1</name>
<feature type="signal peptide" evidence="1">
    <location>
        <begin position="1"/>
        <end position="15"/>
    </location>
</feature>
<feature type="chain" id="PRO_5044053480" evidence="1">
    <location>
        <begin position="16"/>
        <end position="290"/>
    </location>
</feature>
<dbReference type="Proteomes" id="UP000013827">
    <property type="component" value="Unassembled WGS sequence"/>
</dbReference>
<dbReference type="AlphaFoldDB" id="A0A0D3IFF1"/>
<dbReference type="RefSeq" id="XP_005762415.1">
    <property type="nucleotide sequence ID" value="XM_005762358.1"/>
</dbReference>
<protein>
    <submittedName>
        <fullName evidence="2">Uncharacterized protein</fullName>
    </submittedName>
</protein>
<reference evidence="3" key="1">
    <citation type="journal article" date="2013" name="Nature">
        <title>Pan genome of the phytoplankton Emiliania underpins its global distribution.</title>
        <authorList>
            <person name="Read B.A."/>
            <person name="Kegel J."/>
            <person name="Klute M.J."/>
            <person name="Kuo A."/>
            <person name="Lefebvre S.C."/>
            <person name="Maumus F."/>
            <person name="Mayer C."/>
            <person name="Miller J."/>
            <person name="Monier A."/>
            <person name="Salamov A."/>
            <person name="Young J."/>
            <person name="Aguilar M."/>
            <person name="Claverie J.M."/>
            <person name="Frickenhaus S."/>
            <person name="Gonzalez K."/>
            <person name="Herman E.K."/>
            <person name="Lin Y.C."/>
            <person name="Napier J."/>
            <person name="Ogata H."/>
            <person name="Sarno A.F."/>
            <person name="Shmutz J."/>
            <person name="Schroeder D."/>
            <person name="de Vargas C."/>
            <person name="Verret F."/>
            <person name="von Dassow P."/>
            <person name="Valentin K."/>
            <person name="Van de Peer Y."/>
            <person name="Wheeler G."/>
            <person name="Dacks J.B."/>
            <person name="Delwiche C.F."/>
            <person name="Dyhrman S.T."/>
            <person name="Glockner G."/>
            <person name="John U."/>
            <person name="Richards T."/>
            <person name="Worden A.Z."/>
            <person name="Zhang X."/>
            <person name="Grigoriev I.V."/>
            <person name="Allen A.E."/>
            <person name="Bidle K."/>
            <person name="Borodovsky M."/>
            <person name="Bowler C."/>
            <person name="Brownlee C."/>
            <person name="Cock J.M."/>
            <person name="Elias M."/>
            <person name="Gladyshev V.N."/>
            <person name="Groth M."/>
            <person name="Guda C."/>
            <person name="Hadaegh A."/>
            <person name="Iglesias-Rodriguez M.D."/>
            <person name="Jenkins J."/>
            <person name="Jones B.M."/>
            <person name="Lawson T."/>
            <person name="Leese F."/>
            <person name="Lindquist E."/>
            <person name="Lobanov A."/>
            <person name="Lomsadze A."/>
            <person name="Malik S.B."/>
            <person name="Marsh M.E."/>
            <person name="Mackinder L."/>
            <person name="Mock T."/>
            <person name="Mueller-Roeber B."/>
            <person name="Pagarete A."/>
            <person name="Parker M."/>
            <person name="Probert I."/>
            <person name="Quesneville H."/>
            <person name="Raines C."/>
            <person name="Rensing S.A."/>
            <person name="Riano-Pachon D.M."/>
            <person name="Richier S."/>
            <person name="Rokitta S."/>
            <person name="Shiraiwa Y."/>
            <person name="Soanes D.M."/>
            <person name="van der Giezen M."/>
            <person name="Wahlund T.M."/>
            <person name="Williams B."/>
            <person name="Wilson W."/>
            <person name="Wolfe G."/>
            <person name="Wurch L.L."/>
        </authorList>
    </citation>
    <scope>NUCLEOTIDE SEQUENCE</scope>
</reference>
<evidence type="ECO:0000313" key="3">
    <source>
        <dbReference type="Proteomes" id="UP000013827"/>
    </source>
</evidence>
<dbReference type="PANTHER" id="PTHR36348:SF1">
    <property type="entry name" value="EXPRESSED PROTEIN"/>
    <property type="match status" value="1"/>
</dbReference>
<dbReference type="RefSeq" id="XP_005766054.1">
    <property type="nucleotide sequence ID" value="XM_005765997.1"/>
</dbReference>